<feature type="domain" description="Aminoglycoside phosphotransferase" evidence="1">
    <location>
        <begin position="162"/>
        <end position="330"/>
    </location>
</feature>
<evidence type="ECO:0000259" key="1">
    <source>
        <dbReference type="Pfam" id="PF01636"/>
    </source>
</evidence>
<dbReference type="SUPFAM" id="SSF56112">
    <property type="entry name" value="Protein kinase-like (PK-like)"/>
    <property type="match status" value="1"/>
</dbReference>
<proteinExistence type="predicted"/>
<dbReference type="Proteomes" id="UP000592181">
    <property type="component" value="Unassembled WGS sequence"/>
</dbReference>
<dbReference type="Gene3D" id="3.90.1200.10">
    <property type="match status" value="1"/>
</dbReference>
<organism evidence="2 3">
    <name type="scientific">Janibacter alkaliphilus</name>
    <dbReference type="NCBI Taxonomy" id="1069963"/>
    <lineage>
        <taxon>Bacteria</taxon>
        <taxon>Bacillati</taxon>
        <taxon>Actinomycetota</taxon>
        <taxon>Actinomycetes</taxon>
        <taxon>Micrococcales</taxon>
        <taxon>Intrasporangiaceae</taxon>
        <taxon>Janibacter</taxon>
    </lineage>
</organism>
<dbReference type="Pfam" id="PF01636">
    <property type="entry name" value="APH"/>
    <property type="match status" value="1"/>
</dbReference>
<comment type="caution">
    <text evidence="2">The sequence shown here is derived from an EMBL/GenBank/DDBJ whole genome shotgun (WGS) entry which is preliminary data.</text>
</comment>
<keyword evidence="3" id="KW-1185">Reference proteome</keyword>
<accession>A0A852XAA5</accession>
<dbReference type="EMBL" id="JACBZX010000001">
    <property type="protein sequence ID" value="NYG38460.1"/>
    <property type="molecule type" value="Genomic_DNA"/>
</dbReference>
<reference evidence="2 3" key="1">
    <citation type="submission" date="2020-07" db="EMBL/GenBank/DDBJ databases">
        <title>Sequencing the genomes of 1000 actinobacteria strains.</title>
        <authorList>
            <person name="Klenk H.-P."/>
        </authorList>
    </citation>
    <scope>NUCLEOTIDE SEQUENCE [LARGE SCALE GENOMIC DNA]</scope>
    <source>
        <strain evidence="2 3">DSM 24723</strain>
    </source>
</reference>
<dbReference type="InterPro" id="IPR002575">
    <property type="entry name" value="Aminoglycoside_PTrfase"/>
</dbReference>
<dbReference type="InterPro" id="IPR011009">
    <property type="entry name" value="Kinase-like_dom_sf"/>
</dbReference>
<gene>
    <name evidence="2" type="ORF">BJY28_002929</name>
</gene>
<dbReference type="RefSeq" id="WP_179463650.1">
    <property type="nucleotide sequence ID" value="NZ_JACBZX010000001.1"/>
</dbReference>
<protein>
    <recommendedName>
        <fullName evidence="1">Aminoglycoside phosphotransferase domain-containing protein</fullName>
    </recommendedName>
</protein>
<name>A0A852XAA5_9MICO</name>
<evidence type="ECO:0000313" key="3">
    <source>
        <dbReference type="Proteomes" id="UP000592181"/>
    </source>
</evidence>
<sequence>MSPADRGPAADEAVRRMVAADEQLPSLRLVLDDAALAQRVGMPARRTYLRYKPGTSVVAAVALGGRATIVYGWGGAAPQKRAKTLRRVHPGDVLLDDPALGLLVVDAMADRHLPTLRRVRRPDWLEQVATAALGPQARPLGLPRTLAHKPGRRWVGSLETVGDDPLVLRAYTKGSVRPALAAHQRAHRAAGARVRLPRVRHADLGRGLLVLDHLPGQVIPAHASDRQLTLIGRAASLLHDPGPSRLVAGTARAPEPATLPGPLLPEITELARRTASLAREGVSPAPSCLIHGDLSRDQVIGGEPPTVIDLDRSRWGVPSEDLASVLAVEVVEALAAADPTAPATEARTAPPLTEVGLEVLRRSTPPLLDGYGSQPQDLQPYLALALLARAAEPFRQAHPRWPAVMTAIVETAAVVVGAPGSGSAGGDSRAR</sequence>
<evidence type="ECO:0000313" key="2">
    <source>
        <dbReference type="EMBL" id="NYG38460.1"/>
    </source>
</evidence>
<dbReference type="AlphaFoldDB" id="A0A852XAA5"/>